<gene>
    <name evidence="1" type="ORF">CR513_29588</name>
</gene>
<keyword evidence="2" id="KW-1185">Reference proteome</keyword>
<accession>A0A371GDY2</accession>
<reference evidence="1" key="1">
    <citation type="submission" date="2018-05" db="EMBL/GenBank/DDBJ databases">
        <title>Draft genome of Mucuna pruriens seed.</title>
        <authorList>
            <person name="Nnadi N.E."/>
            <person name="Vos R."/>
            <person name="Hasami M.H."/>
            <person name="Devisetty U.K."/>
            <person name="Aguiy J.C."/>
        </authorList>
    </citation>
    <scope>NUCLEOTIDE SEQUENCE [LARGE SCALE GENOMIC DNA]</scope>
    <source>
        <strain evidence="1">JCA_2017</strain>
    </source>
</reference>
<dbReference type="STRING" id="157652.A0A371GDY2"/>
<dbReference type="OrthoDB" id="1862401at2759"/>
<dbReference type="EMBL" id="QJKJ01005844">
    <property type="protein sequence ID" value="RDX88765.1"/>
    <property type="molecule type" value="Genomic_DNA"/>
</dbReference>
<evidence type="ECO:0000313" key="1">
    <source>
        <dbReference type="EMBL" id="RDX88765.1"/>
    </source>
</evidence>
<dbReference type="AlphaFoldDB" id="A0A371GDY2"/>
<comment type="caution">
    <text evidence="1">The sequence shown here is derived from an EMBL/GenBank/DDBJ whole genome shotgun (WGS) entry which is preliminary data.</text>
</comment>
<dbReference type="Proteomes" id="UP000257109">
    <property type="component" value="Unassembled WGS sequence"/>
</dbReference>
<sequence length="101" mass="11609">MLTPHFPHIFYSDGDSLYFTVAESTIEFPCLIGDTARNVRDLPICSCVAITYPKYHTRWGMIVPSYVCSNHHFFPNYGFSICMTFGHVVAAWKSIHHFMKS</sequence>
<proteinExistence type="predicted"/>
<name>A0A371GDY2_MUCPR</name>
<dbReference type="Gene3D" id="3.30.559.10">
    <property type="entry name" value="Chloramphenicol acetyltransferase-like domain"/>
    <property type="match status" value="1"/>
</dbReference>
<dbReference type="InterPro" id="IPR023213">
    <property type="entry name" value="CAT-like_dom_sf"/>
</dbReference>
<organism evidence="1 2">
    <name type="scientific">Mucuna pruriens</name>
    <name type="common">Velvet bean</name>
    <name type="synonym">Dolichos pruriens</name>
    <dbReference type="NCBI Taxonomy" id="157652"/>
    <lineage>
        <taxon>Eukaryota</taxon>
        <taxon>Viridiplantae</taxon>
        <taxon>Streptophyta</taxon>
        <taxon>Embryophyta</taxon>
        <taxon>Tracheophyta</taxon>
        <taxon>Spermatophyta</taxon>
        <taxon>Magnoliopsida</taxon>
        <taxon>eudicotyledons</taxon>
        <taxon>Gunneridae</taxon>
        <taxon>Pentapetalae</taxon>
        <taxon>rosids</taxon>
        <taxon>fabids</taxon>
        <taxon>Fabales</taxon>
        <taxon>Fabaceae</taxon>
        <taxon>Papilionoideae</taxon>
        <taxon>50 kb inversion clade</taxon>
        <taxon>NPAAA clade</taxon>
        <taxon>indigoferoid/millettioid clade</taxon>
        <taxon>Phaseoleae</taxon>
        <taxon>Mucuna</taxon>
    </lineage>
</organism>
<feature type="non-terminal residue" evidence="1">
    <location>
        <position position="1"/>
    </location>
</feature>
<protein>
    <submittedName>
        <fullName evidence="1">Uncharacterized protein</fullName>
    </submittedName>
</protein>
<evidence type="ECO:0000313" key="2">
    <source>
        <dbReference type="Proteomes" id="UP000257109"/>
    </source>
</evidence>